<gene>
    <name evidence="1" type="ORF">N7494_008335</name>
</gene>
<sequence>MDSPGPGQDISWQDELNLETLLSENQLSIDGVINPTEFACDLEQTVFNLAKNVEEIKFSVMESHKHRGKMMEIVSSLKLPVIPPSLDEGLDELRMSCALLMVIDYMRWRAFDPAKQNAKQALDFAERQGNEISIARCNYWLGRIELEQGNIPSAYKFFMAARPCAMDDKGLEGSTLEYYLKFSHPKVGEKYRRRVSPLRSHAKLEGTLTQVDTHHSCNDQSKKRKKRKQVTWASELVLRPAKSAGHTQVGSVAAKGNRKHNDRPVVWEAKNTEDALHANSPLLIIPKDEINVDGMEWLTVFKSGPRLPQSKFTFRCYPKGLAPRSRPTEIFPEQPGENILTAEKWQALHEHFKTKRVTLAYLSLERWRNFKLDRSFKDNMAKKGISWRFQETYS</sequence>
<dbReference type="Proteomes" id="UP001220324">
    <property type="component" value="Unassembled WGS sequence"/>
</dbReference>
<accession>A0AAD6GFL6</accession>
<keyword evidence="2" id="KW-1185">Reference proteome</keyword>
<proteinExistence type="predicted"/>
<name>A0AAD6GFL6_9EURO</name>
<reference evidence="1 2" key="1">
    <citation type="journal article" date="2023" name="IMA Fungus">
        <title>Comparative genomic study of the Penicillium genus elucidates a diverse pangenome and 15 lateral gene transfer events.</title>
        <authorList>
            <person name="Petersen C."/>
            <person name="Sorensen T."/>
            <person name="Nielsen M.R."/>
            <person name="Sondergaard T.E."/>
            <person name="Sorensen J.L."/>
            <person name="Fitzpatrick D.A."/>
            <person name="Frisvad J.C."/>
            <person name="Nielsen K.L."/>
        </authorList>
    </citation>
    <scope>NUCLEOTIDE SEQUENCE [LARGE SCALE GENOMIC DNA]</scope>
    <source>
        <strain evidence="1 2">IBT 35679</strain>
    </source>
</reference>
<evidence type="ECO:0000313" key="2">
    <source>
        <dbReference type="Proteomes" id="UP001220324"/>
    </source>
</evidence>
<dbReference type="AlphaFoldDB" id="A0AAD6GFL6"/>
<dbReference type="EMBL" id="JAQIZZ010000006">
    <property type="protein sequence ID" value="KAJ5538856.1"/>
    <property type="molecule type" value="Genomic_DNA"/>
</dbReference>
<dbReference type="InterPro" id="IPR011990">
    <property type="entry name" value="TPR-like_helical_dom_sf"/>
</dbReference>
<dbReference type="Gene3D" id="1.25.40.10">
    <property type="entry name" value="Tetratricopeptide repeat domain"/>
    <property type="match status" value="1"/>
</dbReference>
<evidence type="ECO:0000313" key="1">
    <source>
        <dbReference type="EMBL" id="KAJ5538856.1"/>
    </source>
</evidence>
<organism evidence="1 2">
    <name type="scientific">Penicillium frequentans</name>
    <dbReference type="NCBI Taxonomy" id="3151616"/>
    <lineage>
        <taxon>Eukaryota</taxon>
        <taxon>Fungi</taxon>
        <taxon>Dikarya</taxon>
        <taxon>Ascomycota</taxon>
        <taxon>Pezizomycotina</taxon>
        <taxon>Eurotiomycetes</taxon>
        <taxon>Eurotiomycetidae</taxon>
        <taxon>Eurotiales</taxon>
        <taxon>Aspergillaceae</taxon>
        <taxon>Penicillium</taxon>
    </lineage>
</organism>
<protein>
    <submittedName>
        <fullName evidence="1">Uncharacterized protein</fullName>
    </submittedName>
</protein>
<comment type="caution">
    <text evidence="1">The sequence shown here is derived from an EMBL/GenBank/DDBJ whole genome shotgun (WGS) entry which is preliminary data.</text>
</comment>